<dbReference type="Proteomes" id="UP000290660">
    <property type="component" value="Unassembled WGS sequence"/>
</dbReference>
<organism evidence="1 2">
    <name type="scientific">Salmonella enterica</name>
    <name type="common">Salmonella choleraesuis</name>
    <dbReference type="NCBI Taxonomy" id="28901"/>
    <lineage>
        <taxon>Bacteria</taxon>
        <taxon>Pseudomonadati</taxon>
        <taxon>Pseudomonadota</taxon>
        <taxon>Gammaproteobacteria</taxon>
        <taxon>Enterobacterales</taxon>
        <taxon>Enterobacteriaceae</taxon>
        <taxon>Salmonella</taxon>
    </lineage>
</organism>
<evidence type="ECO:0000313" key="1">
    <source>
        <dbReference type="EMBL" id="RXQ24145.1"/>
    </source>
</evidence>
<comment type="caution">
    <text evidence="1">The sequence shown here is derived from an EMBL/GenBank/DDBJ whole genome shotgun (WGS) entry which is preliminary data.</text>
</comment>
<dbReference type="RefSeq" id="WP_127174316.1">
    <property type="nucleotide sequence ID" value="NZ_JASMSH010000041.1"/>
</dbReference>
<gene>
    <name evidence="1" type="ORF">EI538_23595</name>
</gene>
<proteinExistence type="predicted"/>
<dbReference type="EMBL" id="RSEO01000054">
    <property type="protein sequence ID" value="RXQ24145.1"/>
    <property type="molecule type" value="Genomic_DNA"/>
</dbReference>
<dbReference type="AlphaFoldDB" id="A0A3V8I9C5"/>
<reference evidence="1 2" key="1">
    <citation type="submission" date="2018-12" db="EMBL/GenBank/DDBJ databases">
        <title>Identification of serotype of rogose Salmonella by whole genome sequencing.</title>
        <authorList>
            <person name="Sacchi C.T."/>
            <person name="Goncalves C.R."/>
            <person name="Tiba-Casas M.R."/>
        </authorList>
    </citation>
    <scope>NUCLEOTIDE SEQUENCE [LARGE SCALE GENOMIC DNA]</scope>
    <source>
        <strain evidence="1 2">169_17</strain>
    </source>
</reference>
<sequence>MKPIGDALFKFGPTIKTTFIDGDGKRVEASYSFESGPEATVTPIKNSTEIRGVWAVDFIEPAIIPLGRGVYHFRKATVVQEGTTYEMFITLLFRNDLSGERLVYTVKEL</sequence>
<name>A0A3V8I9C5_SALER</name>
<accession>A0A3V8I9C5</accession>
<protein>
    <submittedName>
        <fullName evidence="1">Uncharacterized protein</fullName>
    </submittedName>
</protein>
<evidence type="ECO:0000313" key="2">
    <source>
        <dbReference type="Proteomes" id="UP000290660"/>
    </source>
</evidence>